<dbReference type="EMBL" id="JABFUD020000022">
    <property type="protein sequence ID" value="KAI5062534.1"/>
    <property type="molecule type" value="Genomic_DNA"/>
</dbReference>
<gene>
    <name evidence="1" type="ORF">GOP47_0023073</name>
</gene>
<evidence type="ECO:0000313" key="2">
    <source>
        <dbReference type="Proteomes" id="UP000886520"/>
    </source>
</evidence>
<dbReference type="Proteomes" id="UP000886520">
    <property type="component" value="Chromosome 22"/>
</dbReference>
<reference evidence="1" key="1">
    <citation type="submission" date="2021-01" db="EMBL/GenBank/DDBJ databases">
        <title>Adiantum capillus-veneris genome.</title>
        <authorList>
            <person name="Fang Y."/>
            <person name="Liao Q."/>
        </authorList>
    </citation>
    <scope>NUCLEOTIDE SEQUENCE</scope>
    <source>
        <strain evidence="1">H3</strain>
        <tissue evidence="1">Leaf</tissue>
    </source>
</reference>
<comment type="caution">
    <text evidence="1">The sequence shown here is derived from an EMBL/GenBank/DDBJ whole genome shotgun (WGS) entry which is preliminary data.</text>
</comment>
<dbReference type="OrthoDB" id="1932497at2759"/>
<keyword evidence="2" id="KW-1185">Reference proteome</keyword>
<proteinExistence type="predicted"/>
<protein>
    <submittedName>
        <fullName evidence="1">Uncharacterized protein</fullName>
    </submittedName>
</protein>
<dbReference type="AlphaFoldDB" id="A0A9D4U8K2"/>
<evidence type="ECO:0000313" key="1">
    <source>
        <dbReference type="EMBL" id="KAI5062534.1"/>
    </source>
</evidence>
<sequence>MSCAPVIIFPRRSKKNPYADCGLAEFERLFAELEEKRKKLLVHLGTPLSLVRFAIGSDETKWISDNRDVLNDGKSTRTGNAKSAASSFDQIHPSDIKIGEDAHANIIVDGKFTCMALE</sequence>
<accession>A0A9D4U8K2</accession>
<organism evidence="1 2">
    <name type="scientific">Adiantum capillus-veneris</name>
    <name type="common">Maidenhair fern</name>
    <dbReference type="NCBI Taxonomy" id="13818"/>
    <lineage>
        <taxon>Eukaryota</taxon>
        <taxon>Viridiplantae</taxon>
        <taxon>Streptophyta</taxon>
        <taxon>Embryophyta</taxon>
        <taxon>Tracheophyta</taxon>
        <taxon>Polypodiopsida</taxon>
        <taxon>Polypodiidae</taxon>
        <taxon>Polypodiales</taxon>
        <taxon>Pteridineae</taxon>
        <taxon>Pteridaceae</taxon>
        <taxon>Vittarioideae</taxon>
        <taxon>Adiantum</taxon>
    </lineage>
</organism>
<name>A0A9D4U8K2_ADICA</name>